<dbReference type="Pfam" id="PF02463">
    <property type="entry name" value="SMC_N"/>
    <property type="match status" value="1"/>
</dbReference>
<comment type="caution">
    <text evidence="12">The sequence shown here is derived from an EMBL/GenBank/DDBJ whole genome shotgun (WGS) entry which is preliminary data.</text>
</comment>
<evidence type="ECO:0000256" key="10">
    <source>
        <dbReference type="SAM" id="Coils"/>
    </source>
</evidence>
<reference evidence="12" key="1">
    <citation type="submission" date="2013-07" db="EMBL/GenBank/DDBJ databases">
        <authorList>
            <person name="McIlroy S."/>
        </authorList>
    </citation>
    <scope>NUCLEOTIDE SEQUENCE [LARGE SCALE GENOMIC DNA]</scope>
    <source>
        <strain evidence="12">Run_A_D11</strain>
    </source>
</reference>
<dbReference type="CDD" id="cd03241">
    <property type="entry name" value="ABC_RecN"/>
    <property type="match status" value="2"/>
</dbReference>
<comment type="similarity">
    <text evidence="2 9">Belongs to the RecN family.</text>
</comment>
<dbReference type="PANTHER" id="PTHR11059">
    <property type="entry name" value="DNA REPAIR PROTEIN RECN"/>
    <property type="match status" value="1"/>
</dbReference>
<dbReference type="SUPFAM" id="SSF52540">
    <property type="entry name" value="P-loop containing nucleoside triphosphate hydrolases"/>
    <property type="match status" value="1"/>
</dbReference>
<dbReference type="NCBIfam" id="NF008121">
    <property type="entry name" value="PRK10869.1"/>
    <property type="match status" value="1"/>
</dbReference>
<keyword evidence="6" id="KW-0067">ATP-binding</keyword>
<dbReference type="RefSeq" id="WP_048674705.1">
    <property type="nucleotide sequence ID" value="NZ_CBTJ020000071.1"/>
</dbReference>
<gene>
    <name evidence="12" type="primary">recN</name>
    <name evidence="12" type="ORF">BN873_610133</name>
</gene>
<organism evidence="12 13">
    <name type="scientific">Candidatus Competibacter denitrificans Run_A_D11</name>
    <dbReference type="NCBI Taxonomy" id="1400863"/>
    <lineage>
        <taxon>Bacteria</taxon>
        <taxon>Pseudomonadati</taxon>
        <taxon>Pseudomonadota</taxon>
        <taxon>Gammaproteobacteria</taxon>
        <taxon>Candidatus Competibacteraceae</taxon>
        <taxon>Candidatus Competibacter</taxon>
    </lineage>
</organism>
<comment type="function">
    <text evidence="1 9">May be involved in recombinational repair of damaged DNA.</text>
</comment>
<keyword evidence="5 9" id="KW-0227">DNA damage</keyword>
<sequence>MLIQLRIRDFAIVEDLELELATGMTAVTGETGAGKSILVDAIGLLLGDRADSGTVRQGAERADISAVFDLEQLPTARAWLAERDLDTERECHLRRVIASNGRSRNYINGVPQPAQALRDLGELLVDIHGQHEHQSLLRRDSQRQLLDHHAGHLALVSELARAFQTWSERRQELQALRQASTERDARSDILGYHLRELTALNLAEGEVAELAADQRRLANASQLLETGQRLLTTLTDGDGDTLTDRLNHSLHDLESLKRLDPRLGPIGELLNAAVIQIQEAAGELRGYVQDLDLDPAHLARVEQRLTAAHQLARKHRITPEELPALRVRFETELDTLQHSETRLETLEQAVKDALAAYRHHARELSERRMVAAHELDERISQTLAGLGMPGGRFATVLTVLDKPTATGAENVEFQVSANPGQPLRPLAKVASGGELSRISLAIQVIAAHAARIPTLIFDEVDTGIGGGVAEVVGRQLRALGQGRQVLCVTHLPQVAAQAHQQLKVEKQTDGANTHTEVRWLAMEERVTEIARMLGGLELTANTLAHAQEMVEKAATTTPASA</sequence>
<evidence type="ECO:0000313" key="13">
    <source>
        <dbReference type="Proteomes" id="UP000035760"/>
    </source>
</evidence>
<proteinExistence type="inferred from homology"/>
<evidence type="ECO:0000256" key="4">
    <source>
        <dbReference type="ARBA" id="ARBA00022741"/>
    </source>
</evidence>
<feature type="coiled-coil region" evidence="10">
    <location>
        <begin position="336"/>
        <end position="363"/>
    </location>
</feature>
<keyword evidence="10" id="KW-0175">Coiled coil</keyword>
<dbReference type="InterPro" id="IPR027417">
    <property type="entry name" value="P-loop_NTPase"/>
</dbReference>
<keyword evidence="12" id="KW-0378">Hydrolase</keyword>
<dbReference type="PANTHER" id="PTHR11059:SF0">
    <property type="entry name" value="DNA REPAIR PROTEIN RECN"/>
    <property type="match status" value="1"/>
</dbReference>
<dbReference type="GO" id="GO:0043590">
    <property type="term" value="C:bacterial nucleoid"/>
    <property type="evidence" value="ECO:0007669"/>
    <property type="project" value="TreeGrafter"/>
</dbReference>
<dbReference type="Gene3D" id="3.40.50.300">
    <property type="entry name" value="P-loop containing nucleotide triphosphate hydrolases"/>
    <property type="match status" value="2"/>
</dbReference>
<reference evidence="12" key="2">
    <citation type="submission" date="2014-03" db="EMBL/GenBank/DDBJ databases">
        <title>Candidatus Competibacter-lineage genomes retrieved from metagenomes reveal functional metabolic diversity.</title>
        <authorList>
            <person name="McIlroy S.J."/>
            <person name="Albertsen M."/>
            <person name="Andresen E.K."/>
            <person name="Saunders A.M."/>
            <person name="Kristiansen R."/>
            <person name="Stokholm-Bjerregaard M."/>
            <person name="Nielsen K.L."/>
            <person name="Nielsen P.H."/>
        </authorList>
    </citation>
    <scope>NUCLEOTIDE SEQUENCE</scope>
    <source>
        <strain evidence="12">Run_A_D11</strain>
    </source>
</reference>
<dbReference type="NCBIfam" id="TIGR00634">
    <property type="entry name" value="recN"/>
    <property type="match status" value="1"/>
</dbReference>
<name>W6M743_9GAMM</name>
<evidence type="ECO:0000256" key="1">
    <source>
        <dbReference type="ARBA" id="ARBA00003618"/>
    </source>
</evidence>
<evidence type="ECO:0000256" key="7">
    <source>
        <dbReference type="ARBA" id="ARBA00023204"/>
    </source>
</evidence>
<evidence type="ECO:0000259" key="11">
    <source>
        <dbReference type="Pfam" id="PF02463"/>
    </source>
</evidence>
<dbReference type="PIRSF" id="PIRSF003128">
    <property type="entry name" value="RecN"/>
    <property type="match status" value="1"/>
</dbReference>
<dbReference type="OrthoDB" id="9806954at2"/>
<dbReference type="GO" id="GO:0006281">
    <property type="term" value="P:DNA repair"/>
    <property type="evidence" value="ECO:0007669"/>
    <property type="project" value="UniProtKB-KW"/>
</dbReference>
<keyword evidence="13" id="KW-1185">Reference proteome</keyword>
<dbReference type="STRING" id="1400863.BN873_610133"/>
<feature type="domain" description="RecF/RecN/SMC N-terminal" evidence="11">
    <location>
        <begin position="2"/>
        <end position="511"/>
    </location>
</feature>
<dbReference type="FunFam" id="3.40.50.300:FF:000356">
    <property type="entry name" value="DNA repair protein RecN"/>
    <property type="match status" value="1"/>
</dbReference>
<evidence type="ECO:0000256" key="9">
    <source>
        <dbReference type="PIRNR" id="PIRNR003128"/>
    </source>
</evidence>
<dbReference type="Proteomes" id="UP000035760">
    <property type="component" value="Unassembled WGS sequence"/>
</dbReference>
<dbReference type="InterPro" id="IPR003395">
    <property type="entry name" value="RecF/RecN/SMC_N"/>
</dbReference>
<evidence type="ECO:0000256" key="2">
    <source>
        <dbReference type="ARBA" id="ARBA00009441"/>
    </source>
</evidence>
<dbReference type="GO" id="GO:0005524">
    <property type="term" value="F:ATP binding"/>
    <property type="evidence" value="ECO:0007669"/>
    <property type="project" value="UniProtKB-KW"/>
</dbReference>
<dbReference type="InterPro" id="IPR004604">
    <property type="entry name" value="DNA_recomb/repair_RecN"/>
</dbReference>
<evidence type="ECO:0000313" key="12">
    <source>
        <dbReference type="EMBL" id="CDI03736.1"/>
    </source>
</evidence>
<dbReference type="AlphaFoldDB" id="W6M743"/>
<dbReference type="GO" id="GO:0016787">
    <property type="term" value="F:hydrolase activity"/>
    <property type="evidence" value="ECO:0007669"/>
    <property type="project" value="UniProtKB-KW"/>
</dbReference>
<evidence type="ECO:0000256" key="6">
    <source>
        <dbReference type="ARBA" id="ARBA00022840"/>
    </source>
</evidence>
<dbReference type="FunFam" id="3.40.50.300:FF:000319">
    <property type="entry name" value="DNA repair protein RecN"/>
    <property type="match status" value="1"/>
</dbReference>
<keyword evidence="7 9" id="KW-0234">DNA repair</keyword>
<evidence type="ECO:0000256" key="8">
    <source>
        <dbReference type="ARBA" id="ARBA00033408"/>
    </source>
</evidence>
<dbReference type="GO" id="GO:0006310">
    <property type="term" value="P:DNA recombination"/>
    <property type="evidence" value="ECO:0007669"/>
    <property type="project" value="InterPro"/>
</dbReference>
<accession>W6M743</accession>
<dbReference type="EMBL" id="CBTJ020000071">
    <property type="protein sequence ID" value="CDI03736.1"/>
    <property type="molecule type" value="Genomic_DNA"/>
</dbReference>
<evidence type="ECO:0000256" key="3">
    <source>
        <dbReference type="ARBA" id="ARBA00021315"/>
    </source>
</evidence>
<keyword evidence="4" id="KW-0547">Nucleotide-binding</keyword>
<dbReference type="GO" id="GO:0009432">
    <property type="term" value="P:SOS response"/>
    <property type="evidence" value="ECO:0007669"/>
    <property type="project" value="UniProtKB-ARBA"/>
</dbReference>
<protein>
    <recommendedName>
        <fullName evidence="3 9">DNA repair protein RecN</fullName>
    </recommendedName>
    <alternativeName>
        <fullName evidence="8 9">Recombination protein N</fullName>
    </alternativeName>
</protein>
<evidence type="ECO:0000256" key="5">
    <source>
        <dbReference type="ARBA" id="ARBA00022763"/>
    </source>
</evidence>